<dbReference type="InterPro" id="IPR001387">
    <property type="entry name" value="Cro/C1-type_HTH"/>
</dbReference>
<dbReference type="EMBL" id="FNOP01000003">
    <property type="protein sequence ID" value="SDW60603.1"/>
    <property type="molecule type" value="Genomic_DNA"/>
</dbReference>
<comment type="caution">
    <text evidence="1">The sequence shown here is derived from an EMBL/GenBank/DDBJ whole genome shotgun (WGS) entry which is preliminary data.</text>
</comment>
<evidence type="ECO:0000313" key="1">
    <source>
        <dbReference type="EMBL" id="SDW60603.1"/>
    </source>
</evidence>
<dbReference type="CDD" id="cd00093">
    <property type="entry name" value="HTH_XRE"/>
    <property type="match status" value="1"/>
</dbReference>
<dbReference type="SUPFAM" id="SSF47413">
    <property type="entry name" value="lambda repressor-like DNA-binding domains"/>
    <property type="match status" value="1"/>
</dbReference>
<dbReference type="GO" id="GO:0003677">
    <property type="term" value="F:DNA binding"/>
    <property type="evidence" value="ECO:0007669"/>
    <property type="project" value="InterPro"/>
</dbReference>
<evidence type="ECO:0000313" key="2">
    <source>
        <dbReference type="Proteomes" id="UP000182379"/>
    </source>
</evidence>
<reference evidence="1 2" key="1">
    <citation type="submission" date="2016-10" db="EMBL/GenBank/DDBJ databases">
        <authorList>
            <person name="Varghese N."/>
            <person name="Submissions S."/>
        </authorList>
    </citation>
    <scope>NUCLEOTIDE SEQUENCE [LARGE SCALE GENOMIC DNA]</scope>
    <source>
        <strain evidence="1 2">WCC6</strain>
    </source>
</reference>
<sequence length="90" mass="10063">MSNTIVYEDGTAFHPGSYLEDLLDDWQMTPAQFAHKLGKPLETVEQLLAGEIPVDLELASKLEEATEISAAAWLNLQFMFDEKVEAHKKG</sequence>
<protein>
    <submittedName>
        <fullName evidence="1">Addiction module antidote protein, HigA family</fullName>
    </submittedName>
</protein>
<dbReference type="Proteomes" id="UP000182379">
    <property type="component" value="Unassembled WGS sequence"/>
</dbReference>
<proteinExistence type="predicted"/>
<dbReference type="InterPro" id="IPR010982">
    <property type="entry name" value="Lambda_DNA-bd_dom_sf"/>
</dbReference>
<organism evidence="1 2">
    <name type="scientific">Acidaminococcus fermentans</name>
    <dbReference type="NCBI Taxonomy" id="905"/>
    <lineage>
        <taxon>Bacteria</taxon>
        <taxon>Bacillati</taxon>
        <taxon>Bacillota</taxon>
        <taxon>Negativicutes</taxon>
        <taxon>Acidaminococcales</taxon>
        <taxon>Acidaminococcaceae</taxon>
        <taxon>Acidaminococcus</taxon>
    </lineage>
</organism>
<name>A0A1H2UWZ6_ACIFE</name>
<accession>A0A1H2UWZ6</accession>
<gene>
    <name evidence="1" type="ORF">SAMN05216495_10363</name>
</gene>
<dbReference type="AlphaFoldDB" id="A0A1H2UWZ6"/>
<dbReference type="RefSeq" id="WP_074704803.1">
    <property type="nucleotide sequence ID" value="NZ_CALAKB010000043.1"/>
</dbReference>
<dbReference type="Gene3D" id="1.10.260.40">
    <property type="entry name" value="lambda repressor-like DNA-binding domains"/>
    <property type="match status" value="1"/>
</dbReference>